<dbReference type="Proteomes" id="UP000007844">
    <property type="component" value="Chromosome"/>
</dbReference>
<dbReference type="GO" id="GO:0016787">
    <property type="term" value="F:hydrolase activity"/>
    <property type="evidence" value="ECO:0007669"/>
    <property type="project" value="UniProtKB-KW"/>
</dbReference>
<dbReference type="PANTHER" id="PTHR43540:SF6">
    <property type="entry name" value="ISOCHORISMATASE-LIKE DOMAIN-CONTAINING PROTEIN"/>
    <property type="match status" value="1"/>
</dbReference>
<dbReference type="HOGENOM" id="CLU_068979_8_4_7"/>
<dbReference type="InterPro" id="IPR000868">
    <property type="entry name" value="Isochorismatase-like_dom"/>
</dbReference>
<reference evidence="3 4" key="1">
    <citation type="journal article" date="2011" name="J. Bacteriol.">
        <title>Genome sequence of the mercury-methylating and pleomorphic Desulfovibrio africanus Strain Walvis Bay.</title>
        <authorList>
            <person name="Brown S.D."/>
            <person name="Wall J.D."/>
            <person name="Kucken A.M."/>
            <person name="Gilmour C.C."/>
            <person name="Podar M."/>
            <person name="Brandt C.C."/>
            <person name="Teshima H."/>
            <person name="Detter J.C."/>
            <person name="Han C.S."/>
            <person name="Land M.L."/>
            <person name="Lucas S."/>
            <person name="Han J."/>
            <person name="Pennacchio L."/>
            <person name="Nolan M."/>
            <person name="Pitluck S."/>
            <person name="Woyke T."/>
            <person name="Goodwin L."/>
            <person name="Palumbo A.V."/>
            <person name="Elias D.A."/>
        </authorList>
    </citation>
    <scope>NUCLEOTIDE SEQUENCE [LARGE SCALE GENOMIC DNA]</scope>
    <source>
        <strain evidence="3 4">Walvis Bay</strain>
    </source>
</reference>
<dbReference type="CDD" id="cd00431">
    <property type="entry name" value="cysteine_hydrolases"/>
    <property type="match status" value="1"/>
</dbReference>
<dbReference type="Pfam" id="PF00857">
    <property type="entry name" value="Isochorismatase"/>
    <property type="match status" value="2"/>
</dbReference>
<dbReference type="STRING" id="690850.Desaf_0599"/>
<keyword evidence="4" id="KW-1185">Reference proteome</keyword>
<feature type="domain" description="Isochorismatase-like" evidence="2">
    <location>
        <begin position="119"/>
        <end position="189"/>
    </location>
</feature>
<evidence type="ECO:0000313" key="4">
    <source>
        <dbReference type="Proteomes" id="UP000007844"/>
    </source>
</evidence>
<dbReference type="Gene3D" id="3.40.50.850">
    <property type="entry name" value="Isochorismatase-like"/>
    <property type="match status" value="1"/>
</dbReference>
<dbReference type="InterPro" id="IPR036380">
    <property type="entry name" value="Isochorismatase-like_sf"/>
</dbReference>
<dbReference type="AlphaFoldDB" id="F3YUJ8"/>
<dbReference type="KEGG" id="daf:Desaf_0599"/>
<keyword evidence="1 3" id="KW-0378">Hydrolase</keyword>
<dbReference type="eggNOG" id="COG1335">
    <property type="taxonomic scope" value="Bacteria"/>
</dbReference>
<dbReference type="SUPFAM" id="SSF52499">
    <property type="entry name" value="Isochorismatase-like hydrolases"/>
    <property type="match status" value="1"/>
</dbReference>
<name>F3YUJ8_DESAF</name>
<gene>
    <name evidence="3" type="ORF">Desaf_0599</name>
</gene>
<sequence length="215" mass="23846">MLDKYTQPDFTRSALLTIDLQNDFAGPKACLTMSGCQPVLERVSLLVSAFRKRGLPMVHVVRIYLPDGSNVDLCRRKALEEGARIVLPRTTGAELVREIRPSTGLDFNGLQEGKLQQFSSNEFAVYKPRWGAFYKTALEDFLRDRGVNTLIITGAFFQRCVLATIFEASERDFRIVAVRDGIVGMHEQGAAELEDIGVTVLDAVDFLDALSGSVN</sequence>
<proteinExistence type="predicted"/>
<evidence type="ECO:0000313" key="3">
    <source>
        <dbReference type="EMBL" id="EGJ48952.1"/>
    </source>
</evidence>
<accession>F3YUJ8</accession>
<organism evidence="3 4">
    <name type="scientific">Desulfocurvibacter africanus subsp. africanus str. Walvis Bay</name>
    <dbReference type="NCBI Taxonomy" id="690850"/>
    <lineage>
        <taxon>Bacteria</taxon>
        <taxon>Pseudomonadati</taxon>
        <taxon>Thermodesulfobacteriota</taxon>
        <taxon>Desulfovibrionia</taxon>
        <taxon>Desulfovibrionales</taxon>
        <taxon>Desulfovibrionaceae</taxon>
        <taxon>Desulfocurvibacter</taxon>
    </lineage>
</organism>
<dbReference type="PANTHER" id="PTHR43540">
    <property type="entry name" value="PEROXYUREIDOACRYLATE/UREIDOACRYLATE AMIDOHYDROLASE-RELATED"/>
    <property type="match status" value="1"/>
</dbReference>
<feature type="domain" description="Isochorismatase-like" evidence="2">
    <location>
        <begin position="13"/>
        <end position="102"/>
    </location>
</feature>
<dbReference type="EMBL" id="CP003221">
    <property type="protein sequence ID" value="EGJ48952.1"/>
    <property type="molecule type" value="Genomic_DNA"/>
</dbReference>
<dbReference type="InterPro" id="IPR050272">
    <property type="entry name" value="Isochorismatase-like_hydrls"/>
</dbReference>
<evidence type="ECO:0000256" key="1">
    <source>
        <dbReference type="ARBA" id="ARBA00022801"/>
    </source>
</evidence>
<protein>
    <submittedName>
        <fullName evidence="3">Isochorismatase hydrolase</fullName>
    </submittedName>
</protein>
<evidence type="ECO:0000259" key="2">
    <source>
        <dbReference type="Pfam" id="PF00857"/>
    </source>
</evidence>
<dbReference type="RefSeq" id="WP_014258791.1">
    <property type="nucleotide sequence ID" value="NC_016629.1"/>
</dbReference>